<evidence type="ECO:0000256" key="9">
    <source>
        <dbReference type="ARBA" id="ARBA00023136"/>
    </source>
</evidence>
<dbReference type="GO" id="GO:0008395">
    <property type="term" value="F:steroid hydroxylase activity"/>
    <property type="evidence" value="ECO:0007669"/>
    <property type="project" value="TreeGrafter"/>
</dbReference>
<dbReference type="InterPro" id="IPR017972">
    <property type="entry name" value="Cyt_P450_CS"/>
</dbReference>
<protein>
    <recommendedName>
        <fullName evidence="14">Cytochrome P450 family 2 subfamily U member 1</fullName>
    </recommendedName>
</protein>
<evidence type="ECO:0000313" key="12">
    <source>
        <dbReference type="EMBL" id="KAB0404083.1"/>
    </source>
</evidence>
<dbReference type="InterPro" id="IPR036396">
    <property type="entry name" value="Cyt_P450_sf"/>
</dbReference>
<dbReference type="GO" id="GO:0016020">
    <property type="term" value="C:membrane"/>
    <property type="evidence" value="ECO:0007669"/>
    <property type="project" value="UniProtKB-SubCell"/>
</dbReference>
<name>A0A6A1QAD3_BALPH</name>
<keyword evidence="6 11" id="KW-0560">Oxidoreductase</keyword>
<keyword evidence="7 10" id="KW-0408">Iron</keyword>
<comment type="cofactor">
    <cofactor evidence="1 10">
        <name>heme</name>
        <dbReference type="ChEBI" id="CHEBI:30413"/>
    </cofactor>
</comment>
<keyword evidence="4 10" id="KW-0349">Heme</keyword>
<dbReference type="AlphaFoldDB" id="A0A6A1QAD3"/>
<dbReference type="GO" id="GO:0006082">
    <property type="term" value="P:organic acid metabolic process"/>
    <property type="evidence" value="ECO:0007669"/>
    <property type="project" value="TreeGrafter"/>
</dbReference>
<dbReference type="Gene3D" id="1.10.630.10">
    <property type="entry name" value="Cytochrome P450"/>
    <property type="match status" value="1"/>
</dbReference>
<organism evidence="12 13">
    <name type="scientific">Balaenoptera physalus</name>
    <name type="common">Fin whale</name>
    <name type="synonym">Balaena physalus</name>
    <dbReference type="NCBI Taxonomy" id="9770"/>
    <lineage>
        <taxon>Eukaryota</taxon>
        <taxon>Metazoa</taxon>
        <taxon>Chordata</taxon>
        <taxon>Craniata</taxon>
        <taxon>Vertebrata</taxon>
        <taxon>Euteleostomi</taxon>
        <taxon>Mammalia</taxon>
        <taxon>Eutheria</taxon>
        <taxon>Laurasiatheria</taxon>
        <taxon>Artiodactyla</taxon>
        <taxon>Whippomorpha</taxon>
        <taxon>Cetacea</taxon>
        <taxon>Mysticeti</taxon>
        <taxon>Balaenopteridae</taxon>
        <taxon>Balaenoptera</taxon>
    </lineage>
</organism>
<dbReference type="FunFam" id="1.10.630.10:FF:000036">
    <property type="entry name" value="CYtochrome P450 family"/>
    <property type="match status" value="1"/>
</dbReference>
<dbReference type="GO" id="GO:0016712">
    <property type="term" value="F:oxidoreductase activity, acting on paired donors, with incorporation or reduction of molecular oxygen, reduced flavin or flavoprotein as one donor, and incorporation of one atom of oxygen"/>
    <property type="evidence" value="ECO:0007669"/>
    <property type="project" value="TreeGrafter"/>
</dbReference>
<sequence length="381" mass="44267">IVFAHYGPVWRQQRKFSHSTLRHFGLGKLSLEPKIIEEFKYVKEEMQKNGEVLFNPFPIVNNAVSNIICSLCFGQRFDYTNSEFKKMLNFMSRALEICLNTQLLLVNICSWLYYLPFGPFKELRQIEKDLTIFLKKIIKDHRESLDVENPQDFIDMYLLHVEEERKNNSNSSFDEDYLFYIIGDLFIAGTDTTTNSLLWCLLYMSLNPDIQEKVHEEIERVIGGDRAPSLTDKARMPYTEATIMEVQRLSVVVPLSIPHMTSEKTGKSRAFLLGTPLREARPLHPEDLRDPAIWEKPNDFYPNRFLDDQGQLIKKETFIPFGIGKRVCMGEQLAKMELFLMFVSLMQSFTFALPKDSKPILTGKYGLTLAPHPFNIIISKR</sequence>
<evidence type="ECO:0000256" key="8">
    <source>
        <dbReference type="ARBA" id="ARBA00023033"/>
    </source>
</evidence>
<comment type="caution">
    <text evidence="12">The sequence shown here is derived from an EMBL/GenBank/DDBJ whole genome shotgun (WGS) entry which is preliminary data.</text>
</comment>
<evidence type="ECO:0008006" key="14">
    <source>
        <dbReference type="Google" id="ProtNLM"/>
    </source>
</evidence>
<keyword evidence="13" id="KW-1185">Reference proteome</keyword>
<evidence type="ECO:0000256" key="1">
    <source>
        <dbReference type="ARBA" id="ARBA00001971"/>
    </source>
</evidence>
<evidence type="ECO:0000256" key="7">
    <source>
        <dbReference type="ARBA" id="ARBA00023004"/>
    </source>
</evidence>
<evidence type="ECO:0000256" key="3">
    <source>
        <dbReference type="ARBA" id="ARBA00010617"/>
    </source>
</evidence>
<dbReference type="PANTHER" id="PTHR24300">
    <property type="entry name" value="CYTOCHROME P450 508A4-RELATED"/>
    <property type="match status" value="1"/>
</dbReference>
<feature type="non-terminal residue" evidence="12">
    <location>
        <position position="1"/>
    </location>
</feature>
<accession>A0A6A1QAD3</accession>
<proteinExistence type="inferred from homology"/>
<dbReference type="InterPro" id="IPR001128">
    <property type="entry name" value="Cyt_P450"/>
</dbReference>
<reference evidence="12 13" key="1">
    <citation type="journal article" date="2019" name="PLoS ONE">
        <title>Genomic analyses reveal an absence of contemporary introgressive admixture between fin whales and blue whales, despite known hybrids.</title>
        <authorList>
            <person name="Westbury M.V."/>
            <person name="Petersen B."/>
            <person name="Lorenzen E.D."/>
        </authorList>
    </citation>
    <scope>NUCLEOTIDE SEQUENCE [LARGE SCALE GENOMIC DNA]</scope>
    <source>
        <strain evidence="12">FinWhale-01</strain>
    </source>
</reference>
<keyword evidence="8 11" id="KW-0503">Monooxygenase</keyword>
<dbReference type="Pfam" id="PF00067">
    <property type="entry name" value="p450"/>
    <property type="match status" value="1"/>
</dbReference>
<evidence type="ECO:0000256" key="5">
    <source>
        <dbReference type="ARBA" id="ARBA00022723"/>
    </source>
</evidence>
<evidence type="ECO:0000256" key="11">
    <source>
        <dbReference type="RuleBase" id="RU000461"/>
    </source>
</evidence>
<evidence type="ECO:0000256" key="6">
    <source>
        <dbReference type="ARBA" id="ARBA00023002"/>
    </source>
</evidence>
<dbReference type="PANTHER" id="PTHR24300:SF364">
    <property type="entry name" value="CYTOCHROME P450 2U1"/>
    <property type="match status" value="1"/>
</dbReference>
<dbReference type="PRINTS" id="PR00385">
    <property type="entry name" value="P450"/>
</dbReference>
<dbReference type="GO" id="GO:0006805">
    <property type="term" value="P:xenobiotic metabolic process"/>
    <property type="evidence" value="ECO:0007669"/>
    <property type="project" value="TreeGrafter"/>
</dbReference>
<feature type="binding site" description="axial binding residue" evidence="10">
    <location>
        <position position="328"/>
    </location>
    <ligand>
        <name>heme</name>
        <dbReference type="ChEBI" id="CHEBI:30413"/>
    </ligand>
    <ligandPart>
        <name>Fe</name>
        <dbReference type="ChEBI" id="CHEBI:18248"/>
    </ligandPart>
</feature>
<dbReference type="GO" id="GO:0005506">
    <property type="term" value="F:iron ion binding"/>
    <property type="evidence" value="ECO:0007669"/>
    <property type="project" value="InterPro"/>
</dbReference>
<evidence type="ECO:0000256" key="2">
    <source>
        <dbReference type="ARBA" id="ARBA00004370"/>
    </source>
</evidence>
<dbReference type="PRINTS" id="PR00463">
    <property type="entry name" value="EP450I"/>
</dbReference>
<dbReference type="GO" id="GO:0005737">
    <property type="term" value="C:cytoplasm"/>
    <property type="evidence" value="ECO:0007669"/>
    <property type="project" value="TreeGrafter"/>
</dbReference>
<dbReference type="InterPro" id="IPR002401">
    <property type="entry name" value="Cyt_P450_E_grp-I"/>
</dbReference>
<evidence type="ECO:0000313" key="13">
    <source>
        <dbReference type="Proteomes" id="UP000437017"/>
    </source>
</evidence>
<dbReference type="OrthoDB" id="1844152at2759"/>
<comment type="subcellular location">
    <subcellularLocation>
        <location evidence="2">Membrane</location>
    </subcellularLocation>
</comment>
<keyword evidence="5 10" id="KW-0479">Metal-binding</keyword>
<dbReference type="Proteomes" id="UP000437017">
    <property type="component" value="Unassembled WGS sequence"/>
</dbReference>
<dbReference type="PROSITE" id="PS00086">
    <property type="entry name" value="CYTOCHROME_P450"/>
    <property type="match status" value="1"/>
</dbReference>
<dbReference type="GO" id="GO:0020037">
    <property type="term" value="F:heme binding"/>
    <property type="evidence" value="ECO:0007669"/>
    <property type="project" value="InterPro"/>
</dbReference>
<comment type="similarity">
    <text evidence="3 11">Belongs to the cytochrome P450 family.</text>
</comment>
<evidence type="ECO:0000256" key="4">
    <source>
        <dbReference type="ARBA" id="ARBA00022617"/>
    </source>
</evidence>
<dbReference type="InterPro" id="IPR050182">
    <property type="entry name" value="Cytochrome_P450_fam2"/>
</dbReference>
<keyword evidence="9" id="KW-0472">Membrane</keyword>
<dbReference type="SUPFAM" id="SSF48264">
    <property type="entry name" value="Cytochrome P450"/>
    <property type="match status" value="1"/>
</dbReference>
<dbReference type="EMBL" id="SGJD01000664">
    <property type="protein sequence ID" value="KAB0404083.1"/>
    <property type="molecule type" value="Genomic_DNA"/>
</dbReference>
<evidence type="ECO:0000256" key="10">
    <source>
        <dbReference type="PIRSR" id="PIRSR602401-1"/>
    </source>
</evidence>
<gene>
    <name evidence="12" type="ORF">E2I00_014865</name>
</gene>